<evidence type="ECO:0000256" key="8">
    <source>
        <dbReference type="ARBA" id="ARBA00023242"/>
    </source>
</evidence>
<reference evidence="14" key="1">
    <citation type="journal article" date="2020" name="Stud. Mycol.">
        <title>101 Dothideomycetes genomes: a test case for predicting lifestyles and emergence of pathogens.</title>
        <authorList>
            <person name="Haridas S."/>
            <person name="Albert R."/>
            <person name="Binder M."/>
            <person name="Bloem J."/>
            <person name="Labutti K."/>
            <person name="Salamov A."/>
            <person name="Andreopoulos B."/>
            <person name="Baker S."/>
            <person name="Barry K."/>
            <person name="Bills G."/>
            <person name="Bluhm B."/>
            <person name="Cannon C."/>
            <person name="Castanera R."/>
            <person name="Culley D."/>
            <person name="Daum C."/>
            <person name="Ezra D."/>
            <person name="Gonzalez J."/>
            <person name="Henrissat B."/>
            <person name="Kuo A."/>
            <person name="Liang C."/>
            <person name="Lipzen A."/>
            <person name="Lutzoni F."/>
            <person name="Magnuson J."/>
            <person name="Mondo S."/>
            <person name="Nolan M."/>
            <person name="Ohm R."/>
            <person name="Pangilinan J."/>
            <person name="Park H.-J."/>
            <person name="Ramirez L."/>
            <person name="Alfaro M."/>
            <person name="Sun H."/>
            <person name="Tritt A."/>
            <person name="Yoshinaga Y."/>
            <person name="Zwiers L.-H."/>
            <person name="Turgeon B."/>
            <person name="Goodwin S."/>
            <person name="Spatafora J."/>
            <person name="Crous P."/>
            <person name="Grigoriev I."/>
        </authorList>
    </citation>
    <scope>NUCLEOTIDE SEQUENCE</scope>
    <source>
        <strain evidence="14">CBS 115976</strain>
    </source>
</reference>
<evidence type="ECO:0000256" key="2">
    <source>
        <dbReference type="ARBA" id="ARBA00005676"/>
    </source>
</evidence>
<evidence type="ECO:0000256" key="6">
    <source>
        <dbReference type="ARBA" id="ARBA00022833"/>
    </source>
</evidence>
<keyword evidence="15" id="KW-1185">Reference proteome</keyword>
<dbReference type="PROSITE" id="PS51479">
    <property type="entry name" value="ZF_RTR1"/>
    <property type="match status" value="1"/>
</dbReference>
<keyword evidence="6 12" id="KW-0862">Zinc</keyword>
<dbReference type="OrthoDB" id="2590500at2759"/>
<sequence length="250" mass="27035">MPIPKDVDPTHLAAALAEAQKYQARKDVESTNLSALESLLDLPLTTISVSAPSPTDISLATLHLQLFLASDYDELIDERRRVDKCGYILCSKAPKRNPYGGLKSVVGSGKGAKVVEREAAEAWCSAGCKMRAVYVKAQLGSTPGWLRGKGWIRFRWPVGDVGGKKGITEMESVQADVRAEGIVLPIRTAVVKEEDKLVEKGLLKSDVVEREGLDEKPAFPSLENGEDVGAIEGHVVDVSKLKISQPTTKS</sequence>
<dbReference type="EMBL" id="MU004240">
    <property type="protein sequence ID" value="KAF2665539.1"/>
    <property type="molecule type" value="Genomic_DNA"/>
</dbReference>
<dbReference type="PANTHER" id="PTHR14732:SF0">
    <property type="entry name" value="RNA POLYMERASE II SUBUNIT B1 CTD PHOSPHATASE RPAP2-RELATED"/>
    <property type="match status" value="1"/>
</dbReference>
<evidence type="ECO:0000256" key="1">
    <source>
        <dbReference type="ARBA" id="ARBA00004123"/>
    </source>
</evidence>
<dbReference type="GO" id="GO:0005634">
    <property type="term" value="C:nucleus"/>
    <property type="evidence" value="ECO:0007669"/>
    <property type="project" value="UniProtKB-SubCell"/>
</dbReference>
<comment type="similarity">
    <text evidence="2 11 12">Belongs to the RPAP2 family.</text>
</comment>
<keyword evidence="7 12" id="KW-0904">Protein phosphatase</keyword>
<dbReference type="GO" id="GO:0008420">
    <property type="term" value="F:RNA polymerase II CTD heptapeptide repeat phosphatase activity"/>
    <property type="evidence" value="ECO:0007669"/>
    <property type="project" value="UniProtKB-UniRule"/>
</dbReference>
<evidence type="ECO:0000256" key="10">
    <source>
        <dbReference type="ARBA" id="ARBA00048336"/>
    </source>
</evidence>
<dbReference type="InterPro" id="IPR007308">
    <property type="entry name" value="Rtr1/RPAP2_dom"/>
</dbReference>
<evidence type="ECO:0000259" key="13">
    <source>
        <dbReference type="PROSITE" id="PS51479"/>
    </source>
</evidence>
<keyword evidence="8 12" id="KW-0539">Nucleus</keyword>
<dbReference type="Pfam" id="PF04181">
    <property type="entry name" value="RPAP2_Rtr1"/>
    <property type="match status" value="1"/>
</dbReference>
<accession>A0A6A6TZM6</accession>
<dbReference type="GO" id="GO:0043175">
    <property type="term" value="F:RNA polymerase core enzyme binding"/>
    <property type="evidence" value="ECO:0007669"/>
    <property type="project" value="UniProtKB-UniRule"/>
</dbReference>
<dbReference type="Gene3D" id="1.25.40.820">
    <property type="match status" value="1"/>
</dbReference>
<evidence type="ECO:0000256" key="11">
    <source>
        <dbReference type="PROSITE-ProRule" id="PRU00812"/>
    </source>
</evidence>
<evidence type="ECO:0000313" key="15">
    <source>
        <dbReference type="Proteomes" id="UP000799302"/>
    </source>
</evidence>
<name>A0A6A6TZM6_9PEZI</name>
<protein>
    <recommendedName>
        <fullName evidence="12">RNA polymerase II subunit B1 CTD phosphatase RPAP2 homolog</fullName>
        <ecNumber evidence="12">3.1.3.16</ecNumber>
    </recommendedName>
</protein>
<evidence type="ECO:0000313" key="14">
    <source>
        <dbReference type="EMBL" id="KAF2665539.1"/>
    </source>
</evidence>
<dbReference type="EC" id="3.1.3.16" evidence="12"/>
<dbReference type="PANTHER" id="PTHR14732">
    <property type="entry name" value="RNA POLYMERASE II SUBUNIT B1 CTD PHOSPHATASE RPAP2-RELATED"/>
    <property type="match status" value="1"/>
</dbReference>
<dbReference type="InterPro" id="IPR039693">
    <property type="entry name" value="Rtr1/RPAP2"/>
</dbReference>
<comment type="catalytic activity">
    <reaction evidence="9 12">
        <text>O-phospho-L-seryl-[protein] + H2O = L-seryl-[protein] + phosphate</text>
        <dbReference type="Rhea" id="RHEA:20629"/>
        <dbReference type="Rhea" id="RHEA-COMP:9863"/>
        <dbReference type="Rhea" id="RHEA-COMP:11604"/>
        <dbReference type="ChEBI" id="CHEBI:15377"/>
        <dbReference type="ChEBI" id="CHEBI:29999"/>
        <dbReference type="ChEBI" id="CHEBI:43474"/>
        <dbReference type="ChEBI" id="CHEBI:83421"/>
        <dbReference type="EC" id="3.1.3.16"/>
    </reaction>
</comment>
<keyword evidence="5 12" id="KW-0378">Hydrolase</keyword>
<evidence type="ECO:0000256" key="7">
    <source>
        <dbReference type="ARBA" id="ARBA00022912"/>
    </source>
</evidence>
<keyword evidence="4 12" id="KW-0863">Zinc-finger</keyword>
<dbReference type="GO" id="GO:0008270">
    <property type="term" value="F:zinc ion binding"/>
    <property type="evidence" value="ECO:0007669"/>
    <property type="project" value="UniProtKB-KW"/>
</dbReference>
<dbReference type="InterPro" id="IPR038534">
    <property type="entry name" value="Rtr1/RPAP2_sf"/>
</dbReference>
<dbReference type="Proteomes" id="UP000799302">
    <property type="component" value="Unassembled WGS sequence"/>
</dbReference>
<dbReference type="GO" id="GO:0005737">
    <property type="term" value="C:cytoplasm"/>
    <property type="evidence" value="ECO:0007669"/>
    <property type="project" value="TreeGrafter"/>
</dbReference>
<keyword evidence="3 12" id="KW-0479">Metal-binding</keyword>
<evidence type="ECO:0000256" key="9">
    <source>
        <dbReference type="ARBA" id="ARBA00047761"/>
    </source>
</evidence>
<evidence type="ECO:0000256" key="3">
    <source>
        <dbReference type="ARBA" id="ARBA00022723"/>
    </source>
</evidence>
<gene>
    <name evidence="14" type="ORF">BT63DRAFT_482474</name>
</gene>
<comment type="function">
    <text evidence="12">Putative RNA polymerase II subunit B1 C-terminal domain (CTD) phosphatase involved in RNA polymerase II transcription regulation.</text>
</comment>
<evidence type="ECO:0000256" key="4">
    <source>
        <dbReference type="ARBA" id="ARBA00022771"/>
    </source>
</evidence>
<evidence type="ECO:0000256" key="5">
    <source>
        <dbReference type="ARBA" id="ARBA00022801"/>
    </source>
</evidence>
<comment type="catalytic activity">
    <reaction evidence="10 12">
        <text>O-phospho-L-threonyl-[protein] + H2O = L-threonyl-[protein] + phosphate</text>
        <dbReference type="Rhea" id="RHEA:47004"/>
        <dbReference type="Rhea" id="RHEA-COMP:11060"/>
        <dbReference type="Rhea" id="RHEA-COMP:11605"/>
        <dbReference type="ChEBI" id="CHEBI:15377"/>
        <dbReference type="ChEBI" id="CHEBI:30013"/>
        <dbReference type="ChEBI" id="CHEBI:43474"/>
        <dbReference type="ChEBI" id="CHEBI:61977"/>
        <dbReference type="EC" id="3.1.3.16"/>
    </reaction>
</comment>
<proteinExistence type="inferred from homology"/>
<organism evidence="14 15">
    <name type="scientific">Microthyrium microscopicum</name>
    <dbReference type="NCBI Taxonomy" id="703497"/>
    <lineage>
        <taxon>Eukaryota</taxon>
        <taxon>Fungi</taxon>
        <taxon>Dikarya</taxon>
        <taxon>Ascomycota</taxon>
        <taxon>Pezizomycotina</taxon>
        <taxon>Dothideomycetes</taxon>
        <taxon>Dothideomycetes incertae sedis</taxon>
        <taxon>Microthyriales</taxon>
        <taxon>Microthyriaceae</taxon>
        <taxon>Microthyrium</taxon>
    </lineage>
</organism>
<feature type="domain" description="RTR1-type" evidence="13">
    <location>
        <begin position="62"/>
        <end position="148"/>
    </location>
</feature>
<comment type="subcellular location">
    <subcellularLocation>
        <location evidence="1 12">Nucleus</location>
    </subcellularLocation>
</comment>
<dbReference type="AlphaFoldDB" id="A0A6A6TZM6"/>
<evidence type="ECO:0000256" key="12">
    <source>
        <dbReference type="RuleBase" id="RU367080"/>
    </source>
</evidence>